<comment type="caution">
    <text evidence="1">The sequence shown here is derived from an EMBL/GenBank/DDBJ whole genome shotgun (WGS) entry which is preliminary data.</text>
</comment>
<dbReference type="PIRSF" id="PIRSF028451">
    <property type="entry name" value="UCP028451"/>
    <property type="match status" value="1"/>
</dbReference>
<evidence type="ECO:0000313" key="2">
    <source>
        <dbReference type="Proteomes" id="UP000317624"/>
    </source>
</evidence>
<dbReference type="InterPro" id="IPR015996">
    <property type="entry name" value="UCP028451"/>
</dbReference>
<dbReference type="PANTHER" id="PTHR36452:SF1">
    <property type="entry name" value="DUF2461 DOMAIN-CONTAINING PROTEIN"/>
    <property type="match status" value="1"/>
</dbReference>
<dbReference type="NCBIfam" id="TIGR02453">
    <property type="entry name" value="TIGR02453 family protein"/>
    <property type="match status" value="1"/>
</dbReference>
<evidence type="ECO:0000313" key="1">
    <source>
        <dbReference type="EMBL" id="TVT39170.1"/>
    </source>
</evidence>
<dbReference type="OrthoDB" id="9794241at2"/>
<dbReference type="PANTHER" id="PTHR36452">
    <property type="entry name" value="CHROMOSOME 12, WHOLE GENOME SHOTGUN SEQUENCE"/>
    <property type="match status" value="1"/>
</dbReference>
<keyword evidence="2" id="KW-1185">Reference proteome</keyword>
<dbReference type="AlphaFoldDB" id="A0A558BRM7"/>
<gene>
    <name evidence="1" type="ORF">FNT36_16035</name>
</gene>
<dbReference type="InterPro" id="IPR012808">
    <property type="entry name" value="CHP02453"/>
</dbReference>
<organism evidence="1 2">
    <name type="scientific">Hymenobacter setariae</name>
    <dbReference type="NCBI Taxonomy" id="2594794"/>
    <lineage>
        <taxon>Bacteria</taxon>
        <taxon>Pseudomonadati</taxon>
        <taxon>Bacteroidota</taxon>
        <taxon>Cytophagia</taxon>
        <taxon>Cytophagales</taxon>
        <taxon>Hymenobacteraceae</taxon>
        <taxon>Hymenobacter</taxon>
    </lineage>
</organism>
<sequence>MAGTYGLAQAPANFVVMNPAALLDFLQDLARHNERDWFQTHKTTYDQLRAAFEADVAYWLRELTQDEPALAGLDARKCIFRIYRDVRFSKVKVPYKTHFSAYFAAGGKHGDAAGRYVQVGPNGQTLVAGGLYEPTKEQLAAVRQEIDYQAADLHELLAMPTARQFFPQGLGGEQLKKMPPGYEATHPDATWLRHKSFLLSHELPDAEVRRLGAEDFRAHILAALRALGPFCEWLTAATHAG</sequence>
<reference evidence="1 2" key="1">
    <citation type="submission" date="2019-07" db="EMBL/GenBank/DDBJ databases">
        <title>Hymenobacter sp. straun FUR1 Genome sequencing and assembly.</title>
        <authorList>
            <person name="Chhetri G."/>
        </authorList>
    </citation>
    <scope>NUCLEOTIDE SEQUENCE [LARGE SCALE GENOMIC DNA]</scope>
    <source>
        <strain evidence="1 2">Fur1</strain>
    </source>
</reference>
<accession>A0A558BRM7</accession>
<dbReference type="Proteomes" id="UP000317624">
    <property type="component" value="Unassembled WGS sequence"/>
</dbReference>
<name>A0A558BRM7_9BACT</name>
<protein>
    <submittedName>
        <fullName evidence="1">DUF2461 domain-containing protein</fullName>
    </submittedName>
</protein>
<proteinExistence type="predicted"/>
<dbReference type="EMBL" id="VMRJ01000004">
    <property type="protein sequence ID" value="TVT39170.1"/>
    <property type="molecule type" value="Genomic_DNA"/>
</dbReference>
<dbReference type="Pfam" id="PF09365">
    <property type="entry name" value="DUF2461"/>
    <property type="match status" value="1"/>
</dbReference>